<gene>
    <name evidence="2" type="ORF">METZ01_LOCUS505109</name>
</gene>
<protein>
    <recommendedName>
        <fullName evidence="1">CN hydrolase domain-containing protein</fullName>
    </recommendedName>
</protein>
<dbReference type="InterPro" id="IPR036526">
    <property type="entry name" value="C-N_Hydrolase_sf"/>
</dbReference>
<accession>A0A383E795</accession>
<dbReference type="Gene3D" id="3.60.110.10">
    <property type="entry name" value="Carbon-nitrogen hydrolase"/>
    <property type="match status" value="1"/>
</dbReference>
<name>A0A383E795_9ZZZZ</name>
<reference evidence="2" key="1">
    <citation type="submission" date="2018-05" db="EMBL/GenBank/DDBJ databases">
        <authorList>
            <person name="Lanie J.A."/>
            <person name="Ng W.-L."/>
            <person name="Kazmierczak K.M."/>
            <person name="Andrzejewski T.M."/>
            <person name="Davidsen T.M."/>
            <person name="Wayne K.J."/>
            <person name="Tettelin H."/>
            <person name="Glass J.I."/>
            <person name="Rusch D."/>
            <person name="Podicherti R."/>
            <person name="Tsui H.-C.T."/>
            <person name="Winkler M.E."/>
        </authorList>
    </citation>
    <scope>NUCLEOTIDE SEQUENCE</scope>
</reference>
<dbReference type="SUPFAM" id="SSF56317">
    <property type="entry name" value="Carbon-nitrogen hydrolase"/>
    <property type="match status" value="1"/>
</dbReference>
<dbReference type="Pfam" id="PF00795">
    <property type="entry name" value="CN_hydrolase"/>
    <property type="match status" value="1"/>
</dbReference>
<dbReference type="InterPro" id="IPR003010">
    <property type="entry name" value="C-N_Hydrolase"/>
</dbReference>
<feature type="domain" description="CN hydrolase" evidence="1">
    <location>
        <begin position="80"/>
        <end position="163"/>
    </location>
</feature>
<evidence type="ECO:0000313" key="2">
    <source>
        <dbReference type="EMBL" id="SVE52255.1"/>
    </source>
</evidence>
<organism evidence="2">
    <name type="scientific">marine metagenome</name>
    <dbReference type="NCBI Taxonomy" id="408172"/>
    <lineage>
        <taxon>unclassified sequences</taxon>
        <taxon>metagenomes</taxon>
        <taxon>ecological metagenomes</taxon>
    </lineage>
</organism>
<dbReference type="AlphaFoldDB" id="A0A383E795"/>
<feature type="non-terminal residue" evidence="2">
    <location>
        <position position="232"/>
    </location>
</feature>
<dbReference type="EMBL" id="UINC01223176">
    <property type="protein sequence ID" value="SVE52255.1"/>
    <property type="molecule type" value="Genomic_DNA"/>
</dbReference>
<proteinExistence type="predicted"/>
<sequence length="232" mass="25221">APRDDVPESIVVRCARSQTSDAVKAQLVVLPEDTAPPASIPDGVWVATSAVVDQRHVGQLWTRNGLHHEQAQLHHSDRFDTTEFGDELALCETPFGDIALIVGDDHLYPEIVRLAAIQGAHIAVVLYHPTHAWHTDLALRERAAENRLCLVACTPLGVGGTIVLNPPRDSLWSTDRLHPYDGTINSPDAVAAGPNDSILESRLYPARALRREVSHNTDLVGGRSWQASAALL</sequence>
<feature type="non-terminal residue" evidence="2">
    <location>
        <position position="1"/>
    </location>
</feature>
<evidence type="ECO:0000259" key="1">
    <source>
        <dbReference type="Pfam" id="PF00795"/>
    </source>
</evidence>